<organism evidence="2">
    <name type="scientific">marine metagenome</name>
    <dbReference type="NCBI Taxonomy" id="408172"/>
    <lineage>
        <taxon>unclassified sequences</taxon>
        <taxon>metagenomes</taxon>
        <taxon>ecological metagenomes</taxon>
    </lineage>
</organism>
<accession>A0A382F2G8</accession>
<evidence type="ECO:0000256" key="1">
    <source>
        <dbReference type="SAM" id="MobiDB-lite"/>
    </source>
</evidence>
<evidence type="ECO:0000313" key="2">
    <source>
        <dbReference type="EMBL" id="SVB56879.1"/>
    </source>
</evidence>
<feature type="non-terminal residue" evidence="2">
    <location>
        <position position="98"/>
    </location>
</feature>
<dbReference type="AlphaFoldDB" id="A0A382F2G8"/>
<sequence>MENTSMFHSHPAPGDASFAPEPIEALPVPDDVAQWQGTRQRLLESWQAVLGQPAFDNSDTFDRSAEHLTTFDQEHYTGTILLQPTTPTTRQTVLLMTP</sequence>
<feature type="region of interest" description="Disordered" evidence="1">
    <location>
        <begin position="1"/>
        <end position="23"/>
    </location>
</feature>
<proteinExistence type="predicted"/>
<reference evidence="2" key="1">
    <citation type="submission" date="2018-05" db="EMBL/GenBank/DDBJ databases">
        <authorList>
            <person name="Lanie J.A."/>
            <person name="Ng W.-L."/>
            <person name="Kazmierczak K.M."/>
            <person name="Andrzejewski T.M."/>
            <person name="Davidsen T.M."/>
            <person name="Wayne K.J."/>
            <person name="Tettelin H."/>
            <person name="Glass J.I."/>
            <person name="Rusch D."/>
            <person name="Podicherti R."/>
            <person name="Tsui H.-C.T."/>
            <person name="Winkler M.E."/>
        </authorList>
    </citation>
    <scope>NUCLEOTIDE SEQUENCE</scope>
</reference>
<name>A0A382F2G8_9ZZZZ</name>
<dbReference type="EMBL" id="UINC01047516">
    <property type="protein sequence ID" value="SVB56879.1"/>
    <property type="molecule type" value="Genomic_DNA"/>
</dbReference>
<protein>
    <submittedName>
        <fullName evidence="2">Uncharacterized protein</fullName>
    </submittedName>
</protein>
<gene>
    <name evidence="2" type="ORF">METZ01_LOCUS209733</name>
</gene>